<dbReference type="GO" id="GO:0046872">
    <property type="term" value="F:metal ion binding"/>
    <property type="evidence" value="ECO:0007669"/>
    <property type="project" value="InterPro"/>
</dbReference>
<reference evidence="2" key="1">
    <citation type="submission" date="2018-05" db="EMBL/GenBank/DDBJ databases">
        <authorList>
            <person name="Lanie J.A."/>
            <person name="Ng W.-L."/>
            <person name="Kazmierczak K.M."/>
            <person name="Andrzejewski T.M."/>
            <person name="Davidsen T.M."/>
            <person name="Wayne K.J."/>
            <person name="Tettelin H."/>
            <person name="Glass J.I."/>
            <person name="Rusch D."/>
            <person name="Podicherti R."/>
            <person name="Tsui H.-C.T."/>
            <person name="Winkler M.E."/>
        </authorList>
    </citation>
    <scope>NUCLEOTIDE SEQUENCE</scope>
</reference>
<feature type="non-terminal residue" evidence="2">
    <location>
        <position position="1"/>
    </location>
</feature>
<dbReference type="InterPro" id="IPR008963">
    <property type="entry name" value="Purple_acid_Pase-like_N"/>
</dbReference>
<organism evidence="2">
    <name type="scientific">marine metagenome</name>
    <dbReference type="NCBI Taxonomy" id="408172"/>
    <lineage>
        <taxon>unclassified sequences</taxon>
        <taxon>metagenomes</taxon>
        <taxon>ecological metagenomes</taxon>
    </lineage>
</organism>
<evidence type="ECO:0000313" key="2">
    <source>
        <dbReference type="EMBL" id="SVD23571.1"/>
    </source>
</evidence>
<name>A0A382TQ04_9ZZZZ</name>
<sequence length="300" mass="31951">TDPALSHAAVLTNLLPGITYYYQVQLTDVSGNISSATGTFVSLLLADKDPPIILSGPVAVAISDQGVRIELTTDEDVEIELENIGEDDAIPTVVQRPDRTPKHSIPLTNLEAGQQYTYALTLQDADGNTTRRTGLSFRTLAAPDSDPPVIVAGPVVSTRLEDQIVIEWVSDELADSEVQFGPTNAYGSSVSTMEDVSEHALRLTNLEAGQSYHYRVCSTDPNENPATCSSDFTFTTLDAADVDPPQILTGPTASGITDRSATLRLSSDEVGTLRITYGTTSDLADARTVNQTDPALSHAA</sequence>
<dbReference type="GO" id="GO:0003993">
    <property type="term" value="F:acid phosphatase activity"/>
    <property type="evidence" value="ECO:0007669"/>
    <property type="project" value="InterPro"/>
</dbReference>
<dbReference type="Gene3D" id="2.60.40.380">
    <property type="entry name" value="Purple acid phosphatase-like, N-terminal"/>
    <property type="match status" value="1"/>
</dbReference>
<dbReference type="EMBL" id="UINC01137934">
    <property type="protein sequence ID" value="SVD23571.1"/>
    <property type="molecule type" value="Genomic_DNA"/>
</dbReference>
<dbReference type="SUPFAM" id="SSF49363">
    <property type="entry name" value="Purple acid phosphatase, N-terminal domain"/>
    <property type="match status" value="1"/>
</dbReference>
<dbReference type="PROSITE" id="PS50853">
    <property type="entry name" value="FN3"/>
    <property type="match status" value="1"/>
</dbReference>
<dbReference type="InterPro" id="IPR015914">
    <property type="entry name" value="PAPs_N"/>
</dbReference>
<protein>
    <recommendedName>
        <fullName evidence="1">Fibronectin type-III domain-containing protein</fullName>
    </recommendedName>
</protein>
<feature type="domain" description="Fibronectin type-III" evidence="1">
    <location>
        <begin position="147"/>
        <end position="239"/>
    </location>
</feature>
<feature type="non-terminal residue" evidence="2">
    <location>
        <position position="300"/>
    </location>
</feature>
<proteinExistence type="predicted"/>
<accession>A0A382TQ04</accession>
<gene>
    <name evidence="2" type="ORF">METZ01_LOCUS376425</name>
</gene>
<dbReference type="AlphaFoldDB" id="A0A382TQ04"/>
<dbReference type="Pfam" id="PF16656">
    <property type="entry name" value="Pur_ac_phosph_N"/>
    <property type="match status" value="1"/>
</dbReference>
<evidence type="ECO:0000259" key="1">
    <source>
        <dbReference type="PROSITE" id="PS50853"/>
    </source>
</evidence>
<dbReference type="InterPro" id="IPR003961">
    <property type="entry name" value="FN3_dom"/>
</dbReference>